<dbReference type="PANTHER" id="PTHR30157:SF0">
    <property type="entry name" value="NADPH-DEPENDENT FERRIC-CHELATE REDUCTASE"/>
    <property type="match status" value="1"/>
</dbReference>
<dbReference type="Proteomes" id="UP001500729">
    <property type="component" value="Unassembled WGS sequence"/>
</dbReference>
<gene>
    <name evidence="3" type="ORF">GCM10009533_51960</name>
</gene>
<dbReference type="PANTHER" id="PTHR30157">
    <property type="entry name" value="FERRIC REDUCTASE, NADPH-DEPENDENT"/>
    <property type="match status" value="1"/>
</dbReference>
<dbReference type="Pfam" id="PF08021">
    <property type="entry name" value="FAD_binding_9"/>
    <property type="match status" value="1"/>
</dbReference>
<dbReference type="Pfam" id="PF04954">
    <property type="entry name" value="SIP"/>
    <property type="match status" value="1"/>
</dbReference>
<feature type="domain" description="SIP-like Rossmann fold" evidence="1">
    <location>
        <begin position="55"/>
        <end position="175"/>
    </location>
</feature>
<reference evidence="3 4" key="1">
    <citation type="journal article" date="2019" name="Int. J. Syst. Evol. Microbiol.">
        <title>The Global Catalogue of Microorganisms (GCM) 10K type strain sequencing project: providing services to taxonomists for standard genome sequencing and annotation.</title>
        <authorList>
            <consortium name="The Broad Institute Genomics Platform"/>
            <consortium name="The Broad Institute Genome Sequencing Center for Infectious Disease"/>
            <person name="Wu L."/>
            <person name="Ma J."/>
        </authorList>
    </citation>
    <scope>NUCLEOTIDE SEQUENCE [LARGE SCALE GENOMIC DNA]</scope>
    <source>
        <strain evidence="3 4">JCM 10303</strain>
    </source>
</reference>
<dbReference type="InterPro" id="IPR017938">
    <property type="entry name" value="Riboflavin_synthase-like_b-brl"/>
</dbReference>
<dbReference type="EMBL" id="BAAAGS010000042">
    <property type="protein sequence ID" value="GAA0546757.1"/>
    <property type="molecule type" value="Genomic_DNA"/>
</dbReference>
<dbReference type="CDD" id="cd06193">
    <property type="entry name" value="siderophore_interacting"/>
    <property type="match status" value="1"/>
</dbReference>
<dbReference type="InterPro" id="IPR007037">
    <property type="entry name" value="SIP_rossman_dom"/>
</dbReference>
<name>A0ABN1DMK6_SACER</name>
<organism evidence="3 4">
    <name type="scientific">Saccharopolyspora erythraea</name>
    <name type="common">Streptomyces erythraeus</name>
    <dbReference type="NCBI Taxonomy" id="1836"/>
    <lineage>
        <taxon>Bacteria</taxon>
        <taxon>Bacillati</taxon>
        <taxon>Actinomycetota</taxon>
        <taxon>Actinomycetes</taxon>
        <taxon>Pseudonocardiales</taxon>
        <taxon>Pseudonocardiaceae</taxon>
        <taxon>Saccharopolyspora</taxon>
    </lineage>
</organism>
<proteinExistence type="predicted"/>
<evidence type="ECO:0000259" key="2">
    <source>
        <dbReference type="Pfam" id="PF08021"/>
    </source>
</evidence>
<evidence type="ECO:0000259" key="1">
    <source>
        <dbReference type="Pfam" id="PF04954"/>
    </source>
</evidence>
<dbReference type="SUPFAM" id="SSF63380">
    <property type="entry name" value="Riboflavin synthase domain-like"/>
    <property type="match status" value="1"/>
</dbReference>
<accession>A0ABN1DMK6</accession>
<dbReference type="RefSeq" id="WP_009947940.1">
    <property type="nucleotide sequence ID" value="NZ_BAAAGS010000042.1"/>
</dbReference>
<evidence type="ECO:0000313" key="4">
    <source>
        <dbReference type="Proteomes" id="UP001500729"/>
    </source>
</evidence>
<dbReference type="Gene3D" id="2.40.30.10">
    <property type="entry name" value="Translation factors"/>
    <property type="match status" value="1"/>
</dbReference>
<feature type="domain" description="Siderophore-interacting FAD-binding" evidence="2">
    <location>
        <begin position="1"/>
        <end position="50"/>
    </location>
</feature>
<dbReference type="Gene3D" id="3.40.50.80">
    <property type="entry name" value="Nucleotide-binding domain of ferredoxin-NADP reductase (FNR) module"/>
    <property type="match status" value="1"/>
</dbReference>
<protein>
    <recommendedName>
        <fullName evidence="5">Siderophore-interacting protein</fullName>
    </recommendedName>
</protein>
<dbReference type="InterPro" id="IPR039261">
    <property type="entry name" value="FNR_nucleotide-bd"/>
</dbReference>
<evidence type="ECO:0008006" key="5">
    <source>
        <dbReference type="Google" id="ProtNLM"/>
    </source>
</evidence>
<dbReference type="InterPro" id="IPR039374">
    <property type="entry name" value="SIP_fam"/>
</dbReference>
<keyword evidence="4" id="KW-1185">Reference proteome</keyword>
<dbReference type="InterPro" id="IPR013113">
    <property type="entry name" value="SIP_FAD-bd"/>
</dbReference>
<evidence type="ECO:0000313" key="3">
    <source>
        <dbReference type="EMBL" id="GAA0546757.1"/>
    </source>
</evidence>
<comment type="caution">
    <text evidence="3">The sequence shown here is derived from an EMBL/GenBank/DDBJ whole genome shotgun (WGS) entry which is preliminary data.</text>
</comment>
<sequence>MRTYTVRRYDESRCELDVDFVMHGEHGVASNWARNARPGDFLGVMGSGGRTCRAADWYLLVGDETAMPAICAMVERLPVTARGQVFIEVSDAAEQLDIVCPPDLRLTWLHRDGVPAGRSTLLPDAVRELELPGDQDVSAWVSGESTMVRGIRRHLRTDRGLPAQSVLAVGYWKRGMAETEYHDQYNHDRD</sequence>